<dbReference type="Gene3D" id="3.30.70.660">
    <property type="entry name" value="Pseudouridine synthase I, catalytic domain, C-terminal subdomain"/>
    <property type="match status" value="1"/>
</dbReference>
<keyword evidence="2 4" id="KW-0819">tRNA processing</keyword>
<dbReference type="HAMAP" id="MF_00171">
    <property type="entry name" value="TruA"/>
    <property type="match status" value="1"/>
</dbReference>
<evidence type="ECO:0000256" key="5">
    <source>
        <dbReference type="SAM" id="MobiDB-lite"/>
    </source>
</evidence>
<comment type="catalytic activity">
    <reaction evidence="4">
        <text>uridine(38/39/40) in tRNA = pseudouridine(38/39/40) in tRNA</text>
        <dbReference type="Rhea" id="RHEA:22376"/>
        <dbReference type="Rhea" id="RHEA-COMP:10085"/>
        <dbReference type="Rhea" id="RHEA-COMP:10087"/>
        <dbReference type="ChEBI" id="CHEBI:65314"/>
        <dbReference type="ChEBI" id="CHEBI:65315"/>
        <dbReference type="EC" id="5.4.99.12"/>
    </reaction>
</comment>
<keyword evidence="3 4" id="KW-0413">Isomerase</keyword>
<dbReference type="Gene3D" id="3.30.70.580">
    <property type="entry name" value="Pseudouridine synthase I, catalytic domain, N-terminal subdomain"/>
    <property type="match status" value="1"/>
</dbReference>
<dbReference type="Proteomes" id="UP000823749">
    <property type="component" value="Chromosome 11"/>
</dbReference>
<dbReference type="GO" id="GO:0031119">
    <property type="term" value="P:tRNA pseudouridine synthesis"/>
    <property type="evidence" value="ECO:0007669"/>
    <property type="project" value="TreeGrafter"/>
</dbReference>
<feature type="region of interest" description="Disordered" evidence="5">
    <location>
        <begin position="1"/>
        <end position="54"/>
    </location>
</feature>
<dbReference type="AlphaFoldDB" id="A0AAV6ID54"/>
<organism evidence="7 8">
    <name type="scientific">Rhododendron griersonianum</name>
    <dbReference type="NCBI Taxonomy" id="479676"/>
    <lineage>
        <taxon>Eukaryota</taxon>
        <taxon>Viridiplantae</taxon>
        <taxon>Streptophyta</taxon>
        <taxon>Embryophyta</taxon>
        <taxon>Tracheophyta</taxon>
        <taxon>Spermatophyta</taxon>
        <taxon>Magnoliopsida</taxon>
        <taxon>eudicotyledons</taxon>
        <taxon>Gunneridae</taxon>
        <taxon>Pentapetalae</taxon>
        <taxon>asterids</taxon>
        <taxon>Ericales</taxon>
        <taxon>Ericaceae</taxon>
        <taxon>Ericoideae</taxon>
        <taxon>Rhodoreae</taxon>
        <taxon>Rhododendron</taxon>
    </lineage>
</organism>
<dbReference type="InterPro" id="IPR020095">
    <property type="entry name" value="PsdUridine_synth_TruA_C"/>
</dbReference>
<evidence type="ECO:0000256" key="4">
    <source>
        <dbReference type="RuleBase" id="RU003792"/>
    </source>
</evidence>
<proteinExistence type="inferred from homology"/>
<evidence type="ECO:0000256" key="3">
    <source>
        <dbReference type="ARBA" id="ARBA00023235"/>
    </source>
</evidence>
<sequence>MTDEKKPTASISGNSKHSLDQRPESPQRPPKIPRISVEGDEDGGGFEQPKEPILVDDTMSQKNPRLQRYLVAIEYIGTRFAGAQKQPNDRTVVGVLEEAFHKFIGQPVSIFCSSRTWIGLREVDHESRHELAMQCGMCRLDAGVHALSNVCHVDVERISKRRPGEVLPPHEPAVVRRAVNHFLQKNEGDIMVIDVRCVTPDFHARYKAQERTYFYRLLSGPEPLSIFEKDRAWHVPEELDILAMQRACRVLVGHHDFSSFRAASCQAKSPIRTLDEISVTEVVSTPYFPSLRDREVSISTGDSLLALPTAAKIDPLDLISDEEKVISPNGESNYEFGIRRRHHCYVVTARACSFLYHQLTFVQVRLLVGVLKCVGTGELTVSDVERILNAKSVTAASPMAPACGLYLGRVKYDLSSDMST</sequence>
<feature type="domain" description="Pseudouridine synthase I TruA alpha/beta" evidence="6">
    <location>
        <begin position="247"/>
        <end position="413"/>
    </location>
</feature>
<gene>
    <name evidence="7" type="ORF">RHGRI_032159</name>
</gene>
<dbReference type="PANTHER" id="PTHR11142:SF0">
    <property type="entry name" value="TRNA PSEUDOURIDINE SYNTHASE-LIKE 1"/>
    <property type="match status" value="1"/>
</dbReference>
<dbReference type="PANTHER" id="PTHR11142">
    <property type="entry name" value="PSEUDOURIDYLATE SYNTHASE"/>
    <property type="match status" value="1"/>
</dbReference>
<dbReference type="GO" id="GO:0003723">
    <property type="term" value="F:RNA binding"/>
    <property type="evidence" value="ECO:0007669"/>
    <property type="project" value="InterPro"/>
</dbReference>
<evidence type="ECO:0000256" key="2">
    <source>
        <dbReference type="ARBA" id="ARBA00022694"/>
    </source>
</evidence>
<dbReference type="InterPro" id="IPR020103">
    <property type="entry name" value="PsdUridine_synth_cat_dom_sf"/>
</dbReference>
<evidence type="ECO:0000256" key="1">
    <source>
        <dbReference type="ARBA" id="ARBA00009375"/>
    </source>
</evidence>
<evidence type="ECO:0000259" key="6">
    <source>
        <dbReference type="Pfam" id="PF01416"/>
    </source>
</evidence>
<name>A0AAV6ID54_9ERIC</name>
<evidence type="ECO:0000313" key="8">
    <source>
        <dbReference type="Proteomes" id="UP000823749"/>
    </source>
</evidence>
<dbReference type="EMBL" id="JACTNZ010000011">
    <property type="protein sequence ID" value="KAG5525775.1"/>
    <property type="molecule type" value="Genomic_DNA"/>
</dbReference>
<dbReference type="InterPro" id="IPR020097">
    <property type="entry name" value="PsdUridine_synth_TruA_a/b_dom"/>
</dbReference>
<dbReference type="GO" id="GO:0160147">
    <property type="term" value="F:tRNA pseudouridine(38-40) synthase activity"/>
    <property type="evidence" value="ECO:0007669"/>
    <property type="project" value="UniProtKB-EC"/>
</dbReference>
<dbReference type="CDD" id="cd02570">
    <property type="entry name" value="PseudoU_synth_EcTruA"/>
    <property type="match status" value="1"/>
</dbReference>
<reference evidence="7" key="1">
    <citation type="submission" date="2020-08" db="EMBL/GenBank/DDBJ databases">
        <title>Plant Genome Project.</title>
        <authorList>
            <person name="Zhang R.-G."/>
        </authorList>
    </citation>
    <scope>NUCLEOTIDE SEQUENCE</scope>
    <source>
        <strain evidence="7">WSP0</strain>
        <tissue evidence="7">Leaf</tissue>
    </source>
</reference>
<accession>A0AAV6ID54</accession>
<comment type="similarity">
    <text evidence="1 4">Belongs to the tRNA pseudouridine synthase TruA family.</text>
</comment>
<dbReference type="InterPro" id="IPR001406">
    <property type="entry name" value="PsdUridine_synth_TruA"/>
</dbReference>
<evidence type="ECO:0000313" key="7">
    <source>
        <dbReference type="EMBL" id="KAG5525775.1"/>
    </source>
</evidence>
<dbReference type="Pfam" id="PF01416">
    <property type="entry name" value="PseudoU_synth_1"/>
    <property type="match status" value="1"/>
</dbReference>
<dbReference type="SUPFAM" id="SSF55120">
    <property type="entry name" value="Pseudouridine synthase"/>
    <property type="match status" value="1"/>
</dbReference>
<protein>
    <recommendedName>
        <fullName evidence="4">tRNA pseudouridine synthase</fullName>
        <ecNumber evidence="4">5.4.99.12</ecNumber>
    </recommendedName>
</protein>
<keyword evidence="8" id="KW-1185">Reference proteome</keyword>
<dbReference type="EC" id="5.4.99.12" evidence="4"/>
<dbReference type="InterPro" id="IPR020094">
    <property type="entry name" value="TruA/RsuA/RluB/E/F_N"/>
</dbReference>
<comment type="caution">
    <text evidence="7">The sequence shown here is derived from an EMBL/GenBank/DDBJ whole genome shotgun (WGS) entry which is preliminary data.</text>
</comment>